<organism evidence="2 3">
    <name type="scientific">Georhizobium profundi</name>
    <dbReference type="NCBI Taxonomy" id="2341112"/>
    <lineage>
        <taxon>Bacteria</taxon>
        <taxon>Pseudomonadati</taxon>
        <taxon>Pseudomonadota</taxon>
        <taxon>Alphaproteobacteria</taxon>
        <taxon>Hyphomicrobiales</taxon>
        <taxon>Rhizobiaceae</taxon>
        <taxon>Georhizobium</taxon>
    </lineage>
</organism>
<evidence type="ECO:0000256" key="1">
    <source>
        <dbReference type="SAM" id="MobiDB-lite"/>
    </source>
</evidence>
<feature type="compositionally biased region" description="Basic and acidic residues" evidence="1">
    <location>
        <begin position="1"/>
        <end position="12"/>
    </location>
</feature>
<evidence type="ECO:0000313" key="2">
    <source>
        <dbReference type="EMBL" id="AZN71369.1"/>
    </source>
</evidence>
<dbReference type="AlphaFoldDB" id="A0A3S9B346"/>
<dbReference type="RefSeq" id="WP_126009639.1">
    <property type="nucleotide sequence ID" value="NZ_CP032509.1"/>
</dbReference>
<reference evidence="2 3" key="1">
    <citation type="submission" date="2018-09" db="EMBL/GenBank/DDBJ databases">
        <title>Marinorhizobium profundi gen. nov., sp. nov., isolated from a deep-sea sediment sample from the New Britain Trench and proposal of Marinorhizobiaceae fam. nov. in the order Rhizobiales of the class Alphaproteobacteria.</title>
        <authorList>
            <person name="Cao J."/>
        </authorList>
    </citation>
    <scope>NUCLEOTIDE SEQUENCE [LARGE SCALE GENOMIC DNA]</scope>
    <source>
        <strain evidence="2 3">WS11</strain>
    </source>
</reference>
<keyword evidence="3" id="KW-1185">Reference proteome</keyword>
<evidence type="ECO:0000313" key="3">
    <source>
        <dbReference type="Proteomes" id="UP000268192"/>
    </source>
</evidence>
<name>A0A3S9B346_9HYPH</name>
<dbReference type="Proteomes" id="UP000268192">
    <property type="component" value="Chromosome"/>
</dbReference>
<dbReference type="EMBL" id="CP032509">
    <property type="protein sequence ID" value="AZN71369.1"/>
    <property type="molecule type" value="Genomic_DNA"/>
</dbReference>
<feature type="region of interest" description="Disordered" evidence="1">
    <location>
        <begin position="1"/>
        <end position="56"/>
    </location>
</feature>
<gene>
    <name evidence="2" type="ORF">D5400_08890</name>
</gene>
<accession>A0A3S9B346</accession>
<proteinExistence type="predicted"/>
<dbReference type="KEGG" id="abaw:D5400_08890"/>
<sequence length="74" mass="8256">MSDPARPTRPDEEPNQPLLPEEPPIQEPEPDRLPDEMPNPNPDESPQPPLHALAQVMANRPLYGRPFVCVNGGR</sequence>
<protein>
    <submittedName>
        <fullName evidence="2">Uncharacterized protein</fullName>
    </submittedName>
</protein>
<feature type="compositionally biased region" description="Pro residues" evidence="1">
    <location>
        <begin position="37"/>
        <end position="49"/>
    </location>
</feature>